<evidence type="ECO:0000256" key="2">
    <source>
        <dbReference type="SAM" id="SignalP"/>
    </source>
</evidence>
<organism evidence="3 4">
    <name type="scientific">Eucalyptus globulus</name>
    <name type="common">Tasmanian blue gum</name>
    <dbReference type="NCBI Taxonomy" id="34317"/>
    <lineage>
        <taxon>Eukaryota</taxon>
        <taxon>Viridiplantae</taxon>
        <taxon>Streptophyta</taxon>
        <taxon>Embryophyta</taxon>
        <taxon>Tracheophyta</taxon>
        <taxon>Spermatophyta</taxon>
        <taxon>Magnoliopsida</taxon>
        <taxon>eudicotyledons</taxon>
        <taxon>Gunneridae</taxon>
        <taxon>Pentapetalae</taxon>
        <taxon>rosids</taxon>
        <taxon>malvids</taxon>
        <taxon>Myrtales</taxon>
        <taxon>Myrtaceae</taxon>
        <taxon>Myrtoideae</taxon>
        <taxon>Eucalypteae</taxon>
        <taxon>Eucalyptus</taxon>
    </lineage>
</organism>
<gene>
    <name evidence="3" type="ORF">ACJRO7_024611</name>
</gene>
<dbReference type="Proteomes" id="UP001634007">
    <property type="component" value="Unassembled WGS sequence"/>
</dbReference>
<feature type="signal peptide" evidence="2">
    <location>
        <begin position="1"/>
        <end position="26"/>
    </location>
</feature>
<comment type="caution">
    <text evidence="3">The sequence shown here is derived from an EMBL/GenBank/DDBJ whole genome shotgun (WGS) entry which is preliminary data.</text>
</comment>
<reference evidence="3 4" key="1">
    <citation type="submission" date="2024-11" db="EMBL/GenBank/DDBJ databases">
        <title>Chromosome-level genome assembly of Eucalyptus globulus Labill. provides insights into its genome evolution.</title>
        <authorList>
            <person name="Li X."/>
        </authorList>
    </citation>
    <scope>NUCLEOTIDE SEQUENCE [LARGE SCALE GENOMIC DNA]</scope>
    <source>
        <strain evidence="3">CL2024</strain>
        <tissue evidence="3">Fresh tender leaves</tissue>
    </source>
</reference>
<keyword evidence="2" id="KW-0732">Signal</keyword>
<evidence type="ECO:0000313" key="3">
    <source>
        <dbReference type="EMBL" id="KAL3735514.1"/>
    </source>
</evidence>
<accession>A0ABD3K633</accession>
<feature type="region of interest" description="Disordered" evidence="1">
    <location>
        <begin position="38"/>
        <end position="83"/>
    </location>
</feature>
<proteinExistence type="predicted"/>
<sequence>MGRRKFSYIAGFSLLIFALIICEAHGSRTIQDYKLKTKHPKQKSFSPHRFTGCLPKGTQVPPSGPSKEHNSLGPQKLATYFSP</sequence>
<name>A0ABD3K633_EUCGL</name>
<feature type="chain" id="PRO_5044825499" evidence="2">
    <location>
        <begin position="27"/>
        <end position="83"/>
    </location>
</feature>
<evidence type="ECO:0000313" key="4">
    <source>
        <dbReference type="Proteomes" id="UP001634007"/>
    </source>
</evidence>
<keyword evidence="4" id="KW-1185">Reference proteome</keyword>
<dbReference type="AlphaFoldDB" id="A0ABD3K633"/>
<dbReference type="EMBL" id="JBJKBG010000006">
    <property type="protein sequence ID" value="KAL3735514.1"/>
    <property type="molecule type" value="Genomic_DNA"/>
</dbReference>
<protein>
    <submittedName>
        <fullName evidence="3">Uncharacterized protein</fullName>
    </submittedName>
</protein>
<evidence type="ECO:0000256" key="1">
    <source>
        <dbReference type="SAM" id="MobiDB-lite"/>
    </source>
</evidence>